<keyword evidence="2" id="KW-0812">Transmembrane</keyword>
<feature type="transmembrane region" description="Helical" evidence="2">
    <location>
        <begin position="98"/>
        <end position="120"/>
    </location>
</feature>
<feature type="compositionally biased region" description="Basic and acidic residues" evidence="1">
    <location>
        <begin position="51"/>
        <end position="89"/>
    </location>
</feature>
<comment type="caution">
    <text evidence="3">The sequence shown here is derived from an EMBL/GenBank/DDBJ whole genome shotgun (WGS) entry which is preliminary data.</text>
</comment>
<evidence type="ECO:0000256" key="1">
    <source>
        <dbReference type="SAM" id="MobiDB-lite"/>
    </source>
</evidence>
<reference evidence="3 4" key="1">
    <citation type="journal article" date="2017" name="Int. J. Parasitol.">
        <title>The genome of the protozoan parasite Cystoisospora suis and a reverse vaccinology approach to identify vaccine candidates.</title>
        <authorList>
            <person name="Palmieri N."/>
            <person name="Shrestha A."/>
            <person name="Ruttkowski B."/>
            <person name="Beck T."/>
            <person name="Vogl C."/>
            <person name="Tomley F."/>
            <person name="Blake D.P."/>
            <person name="Joachim A."/>
        </authorList>
    </citation>
    <scope>NUCLEOTIDE SEQUENCE [LARGE SCALE GENOMIC DNA]</scope>
    <source>
        <strain evidence="3 4">Wien I</strain>
    </source>
</reference>
<organism evidence="3 4">
    <name type="scientific">Cystoisospora suis</name>
    <dbReference type="NCBI Taxonomy" id="483139"/>
    <lineage>
        <taxon>Eukaryota</taxon>
        <taxon>Sar</taxon>
        <taxon>Alveolata</taxon>
        <taxon>Apicomplexa</taxon>
        <taxon>Conoidasida</taxon>
        <taxon>Coccidia</taxon>
        <taxon>Eucoccidiorida</taxon>
        <taxon>Eimeriorina</taxon>
        <taxon>Sarcocystidae</taxon>
        <taxon>Cystoisospora</taxon>
    </lineage>
</organism>
<keyword evidence="2" id="KW-0472">Membrane</keyword>
<protein>
    <submittedName>
        <fullName evidence="3">Uncharacterized protein</fullName>
    </submittedName>
</protein>
<evidence type="ECO:0000313" key="3">
    <source>
        <dbReference type="EMBL" id="PHJ20842.1"/>
    </source>
</evidence>
<keyword evidence="2" id="KW-1133">Transmembrane helix</keyword>
<dbReference type="GeneID" id="94428713"/>
<dbReference type="Proteomes" id="UP000221165">
    <property type="component" value="Unassembled WGS sequence"/>
</dbReference>
<dbReference type="AlphaFoldDB" id="A0A2C6KY01"/>
<gene>
    <name evidence="3" type="ORF">CSUI_005326</name>
</gene>
<evidence type="ECO:0000313" key="4">
    <source>
        <dbReference type="Proteomes" id="UP000221165"/>
    </source>
</evidence>
<sequence length="139" mass="16284">MRRNGSSMRRKEAKKALGKRKQLSLSAETKGRATRQGKERKTGEKEDEETGKESTRHSHEEEKGQERKRQRDQTEKKEAKMREREKEEAAVTPNLHSLVLISFSSPCSFLSLPVSFLLFFRRKRENLPMRMARDDECMT</sequence>
<proteinExistence type="predicted"/>
<evidence type="ECO:0000256" key="2">
    <source>
        <dbReference type="SAM" id="Phobius"/>
    </source>
</evidence>
<dbReference type="RefSeq" id="XP_067922527.1">
    <property type="nucleotide sequence ID" value="XM_068065502.1"/>
</dbReference>
<dbReference type="EMBL" id="MIGC01002573">
    <property type="protein sequence ID" value="PHJ20842.1"/>
    <property type="molecule type" value="Genomic_DNA"/>
</dbReference>
<feature type="compositionally biased region" description="Basic residues" evidence="1">
    <location>
        <begin position="11"/>
        <end position="22"/>
    </location>
</feature>
<accession>A0A2C6KY01</accession>
<dbReference type="VEuPathDB" id="ToxoDB:CSUI_005326"/>
<feature type="region of interest" description="Disordered" evidence="1">
    <location>
        <begin position="1"/>
        <end position="91"/>
    </location>
</feature>
<name>A0A2C6KY01_9APIC</name>
<keyword evidence="4" id="KW-1185">Reference proteome</keyword>